<evidence type="ECO:0000313" key="2">
    <source>
        <dbReference type="EMBL" id="MBA0972077.1"/>
    </source>
</evidence>
<dbReference type="InterPro" id="IPR032525">
    <property type="entry name" value="Peptidase_U32_C"/>
</dbReference>
<sequence length="37" mass="4333">MYNEEDESIDRAPNPMMILTMPVTQPVKPGDMIRKRK</sequence>
<comment type="caution">
    <text evidence="2">The sequence shown here is derived from an EMBL/GenBank/DDBJ whole genome shotgun (WGS) entry which is preliminary data.</text>
</comment>
<dbReference type="RefSeq" id="WP_181049047.1">
    <property type="nucleotide sequence ID" value="NZ_JABXJK010000028.1"/>
</dbReference>
<protein>
    <submittedName>
        <fullName evidence="2">U32 family peptidase C-terminal domain-containing protein</fullName>
    </submittedName>
</protein>
<feature type="domain" description="Peptidase family U32 C-terminal" evidence="1">
    <location>
        <begin position="1"/>
        <end position="34"/>
    </location>
</feature>
<gene>
    <name evidence="2" type="ORF">HWH42_05685</name>
</gene>
<dbReference type="AlphaFoldDB" id="A0ABD4HKV0"/>
<evidence type="ECO:0000313" key="3">
    <source>
        <dbReference type="Proteomes" id="UP000571857"/>
    </source>
</evidence>
<proteinExistence type="predicted"/>
<organism evidence="2 3">
    <name type="scientific">Enterococcus gallinarum</name>
    <dbReference type="NCBI Taxonomy" id="1353"/>
    <lineage>
        <taxon>Bacteria</taxon>
        <taxon>Bacillati</taxon>
        <taxon>Bacillota</taxon>
        <taxon>Bacilli</taxon>
        <taxon>Lactobacillales</taxon>
        <taxon>Enterococcaceae</taxon>
        <taxon>Enterococcus</taxon>
    </lineage>
</organism>
<feature type="non-terminal residue" evidence="2">
    <location>
        <position position="1"/>
    </location>
</feature>
<dbReference type="Pfam" id="PF16325">
    <property type="entry name" value="Peptidase_U32_C"/>
    <property type="match status" value="1"/>
</dbReference>
<accession>A0ABD4HKV0</accession>
<reference evidence="2 3" key="1">
    <citation type="submission" date="2020-06" db="EMBL/GenBank/DDBJ databases">
        <title>Crossreactivity between MHC class I-restricted antigens from cancer cells and an enterococcal bacteriophage.</title>
        <authorList>
            <person name="Fluckiger A."/>
            <person name="Daillere R."/>
            <person name="Sassi M."/>
            <person name="Cattoir V."/>
            <person name="Kroemer G."/>
            <person name="Zitvogel L."/>
        </authorList>
    </citation>
    <scope>NUCLEOTIDE SEQUENCE [LARGE SCALE GENOMIC DNA]</scope>
    <source>
        <strain evidence="2 3">EG4</strain>
    </source>
</reference>
<dbReference type="Proteomes" id="UP000571857">
    <property type="component" value="Unassembled WGS sequence"/>
</dbReference>
<dbReference type="Gene3D" id="2.40.30.10">
    <property type="entry name" value="Translation factors"/>
    <property type="match status" value="1"/>
</dbReference>
<name>A0ABD4HKV0_ENTGA</name>
<evidence type="ECO:0000259" key="1">
    <source>
        <dbReference type="Pfam" id="PF16325"/>
    </source>
</evidence>
<dbReference type="EMBL" id="JABXJK010000028">
    <property type="protein sequence ID" value="MBA0972077.1"/>
    <property type="molecule type" value="Genomic_DNA"/>
</dbReference>